<sequence length="189" mass="19978">MTHDTLTGGFTEAPQQSARAFRALMNALARPGSIEKITGASGPAPLSVAAATTLLTLCDGETPIHLAGDHDTDAIRQWIAFHIGAPIASRSEAMFALGTWQALTPITDFPIGTPEYPDRSATLIVEMDALSNIGATLRGPGIQTSAQLSLPETTAFQQNRLLFPMGVDCYFTSGTRIAALPRAIKVEAN</sequence>
<keyword evidence="2" id="KW-1185">Reference proteome</keyword>
<dbReference type="PIRSF" id="PIRSF020680">
    <property type="entry name" value="PhnH"/>
    <property type="match status" value="1"/>
</dbReference>
<dbReference type="OrthoDB" id="9814509at2"/>
<organism evidence="1 2">
    <name type="scientific">Donghicola tyrosinivorans</name>
    <dbReference type="NCBI Taxonomy" id="1652492"/>
    <lineage>
        <taxon>Bacteria</taxon>
        <taxon>Pseudomonadati</taxon>
        <taxon>Pseudomonadota</taxon>
        <taxon>Alphaproteobacteria</taxon>
        <taxon>Rhodobacterales</taxon>
        <taxon>Roseobacteraceae</taxon>
        <taxon>Donghicola</taxon>
    </lineage>
</organism>
<accession>A0A2T0WRQ1</accession>
<name>A0A2T0WRQ1_9RHOB</name>
<dbReference type="GO" id="GO:0019634">
    <property type="term" value="P:organic phosphonate metabolic process"/>
    <property type="evidence" value="ECO:0007669"/>
    <property type="project" value="InterPro"/>
</dbReference>
<dbReference type="AlphaFoldDB" id="A0A2T0WRQ1"/>
<evidence type="ECO:0000313" key="1">
    <source>
        <dbReference type="EMBL" id="PRY89357.1"/>
    </source>
</evidence>
<comment type="caution">
    <text evidence="1">The sequence shown here is derived from an EMBL/GenBank/DDBJ whole genome shotgun (WGS) entry which is preliminary data.</text>
</comment>
<reference evidence="1 2" key="1">
    <citation type="submission" date="2018-03" db="EMBL/GenBank/DDBJ databases">
        <title>Genomic Encyclopedia of Archaeal and Bacterial Type Strains, Phase II (KMG-II): from individual species to whole genera.</title>
        <authorList>
            <person name="Goeker M."/>
        </authorList>
    </citation>
    <scope>NUCLEOTIDE SEQUENCE [LARGE SCALE GENOMIC DNA]</scope>
    <source>
        <strain evidence="1 2">DSM 100212</strain>
    </source>
</reference>
<dbReference type="SUPFAM" id="SSF159709">
    <property type="entry name" value="PhnH-like"/>
    <property type="match status" value="1"/>
</dbReference>
<dbReference type="InterPro" id="IPR038058">
    <property type="entry name" value="PhnH-like_sp"/>
</dbReference>
<dbReference type="EMBL" id="PVTQ01000006">
    <property type="protein sequence ID" value="PRY89357.1"/>
    <property type="molecule type" value="Genomic_DNA"/>
</dbReference>
<dbReference type="Proteomes" id="UP000238392">
    <property type="component" value="Unassembled WGS sequence"/>
</dbReference>
<dbReference type="InterPro" id="IPR008772">
    <property type="entry name" value="Phosphonate_metab_PhnH"/>
</dbReference>
<evidence type="ECO:0000313" key="2">
    <source>
        <dbReference type="Proteomes" id="UP000238392"/>
    </source>
</evidence>
<proteinExistence type="predicted"/>
<dbReference type="RefSeq" id="WP_106264380.1">
    <property type="nucleotide sequence ID" value="NZ_PVTQ01000006.1"/>
</dbReference>
<dbReference type="NCBIfam" id="TIGR03292">
    <property type="entry name" value="PhnH_redo"/>
    <property type="match status" value="1"/>
</dbReference>
<dbReference type="Pfam" id="PF05845">
    <property type="entry name" value="PhnH"/>
    <property type="match status" value="1"/>
</dbReference>
<gene>
    <name evidence="1" type="ORF">CLV74_10659</name>
</gene>
<protein>
    <submittedName>
        <fullName evidence="1">Alpha-D-ribose 1-methylphosphonate 5-triphosphate synthase subunit PhnH</fullName>
    </submittedName>
</protein>
<dbReference type="Gene3D" id="3.40.50.11310">
    <property type="entry name" value="Bacterial phosphonate metabolism protein PhnH"/>
    <property type="match status" value="1"/>
</dbReference>